<organism evidence="3 4">
    <name type="scientific">Virgibacillus chiguensis</name>
    <dbReference type="NCBI Taxonomy" id="411959"/>
    <lineage>
        <taxon>Bacteria</taxon>
        <taxon>Bacillati</taxon>
        <taxon>Bacillota</taxon>
        <taxon>Bacilli</taxon>
        <taxon>Bacillales</taxon>
        <taxon>Bacillaceae</taxon>
        <taxon>Virgibacillus</taxon>
    </lineage>
</organism>
<evidence type="ECO:0000259" key="2">
    <source>
        <dbReference type="PROSITE" id="PS50943"/>
    </source>
</evidence>
<evidence type="ECO:0000256" key="1">
    <source>
        <dbReference type="ARBA" id="ARBA00023125"/>
    </source>
</evidence>
<dbReference type="SUPFAM" id="SSF47413">
    <property type="entry name" value="lambda repressor-like DNA-binding domains"/>
    <property type="match status" value="1"/>
</dbReference>
<feature type="domain" description="HTH cro/C1-type" evidence="2">
    <location>
        <begin position="5"/>
        <end position="59"/>
    </location>
</feature>
<gene>
    <name evidence="3" type="ORF">SAMN05421807_113112</name>
</gene>
<evidence type="ECO:0000313" key="4">
    <source>
        <dbReference type="Proteomes" id="UP000184079"/>
    </source>
</evidence>
<accession>A0A1M5VT22</accession>
<dbReference type="CDD" id="cd00093">
    <property type="entry name" value="HTH_XRE"/>
    <property type="match status" value="1"/>
</dbReference>
<dbReference type="Proteomes" id="UP000184079">
    <property type="component" value="Unassembled WGS sequence"/>
</dbReference>
<protein>
    <submittedName>
        <fullName evidence="3">Putative transcriptional regulator</fullName>
    </submittedName>
</protein>
<keyword evidence="1" id="KW-0238">DNA-binding</keyword>
<evidence type="ECO:0000313" key="3">
    <source>
        <dbReference type="EMBL" id="SHH78415.1"/>
    </source>
</evidence>
<sequence length="64" mass="7145">MANKIKLARVEKGLTQAQLAQRVNATRQTIGLIEKSKYNPSLNLCIAIANELGKSLDDLFWEES</sequence>
<reference evidence="4" key="1">
    <citation type="submission" date="2016-11" db="EMBL/GenBank/DDBJ databases">
        <authorList>
            <person name="Varghese N."/>
            <person name="Submissions S."/>
        </authorList>
    </citation>
    <scope>NUCLEOTIDE SEQUENCE [LARGE SCALE GENOMIC DNA]</scope>
    <source>
        <strain evidence="4">CGMCC 1.6496</strain>
    </source>
</reference>
<dbReference type="InterPro" id="IPR001387">
    <property type="entry name" value="Cro/C1-type_HTH"/>
</dbReference>
<dbReference type="OrthoDB" id="6386941at2"/>
<proteinExistence type="predicted"/>
<dbReference type="PANTHER" id="PTHR46558">
    <property type="entry name" value="TRACRIPTIONAL REGULATORY PROTEIN-RELATED-RELATED"/>
    <property type="match status" value="1"/>
</dbReference>
<dbReference type="SMART" id="SM00530">
    <property type="entry name" value="HTH_XRE"/>
    <property type="match status" value="1"/>
</dbReference>
<dbReference type="InterPro" id="IPR010982">
    <property type="entry name" value="Lambda_DNA-bd_dom_sf"/>
</dbReference>
<dbReference type="Pfam" id="PF01381">
    <property type="entry name" value="HTH_3"/>
    <property type="match status" value="1"/>
</dbReference>
<dbReference type="EMBL" id="FQXD01000013">
    <property type="protein sequence ID" value="SHH78415.1"/>
    <property type="molecule type" value="Genomic_DNA"/>
</dbReference>
<dbReference type="AlphaFoldDB" id="A0A1M5VT22"/>
<dbReference type="GO" id="GO:0003677">
    <property type="term" value="F:DNA binding"/>
    <property type="evidence" value="ECO:0007669"/>
    <property type="project" value="UniProtKB-KW"/>
</dbReference>
<keyword evidence="4" id="KW-1185">Reference proteome</keyword>
<dbReference type="PANTHER" id="PTHR46558:SF3">
    <property type="entry name" value="TRANSCRIPTIONAL REGULATOR"/>
    <property type="match status" value="1"/>
</dbReference>
<dbReference type="Gene3D" id="1.10.260.40">
    <property type="entry name" value="lambda repressor-like DNA-binding domains"/>
    <property type="match status" value="1"/>
</dbReference>
<dbReference type="PROSITE" id="PS50943">
    <property type="entry name" value="HTH_CROC1"/>
    <property type="match status" value="1"/>
</dbReference>
<name>A0A1M5VT22_9BACI</name>
<dbReference type="RefSeq" id="WP_073011067.1">
    <property type="nucleotide sequence ID" value="NZ_FQXD01000013.1"/>
</dbReference>